<accession>A0ABU8T151</accession>
<dbReference type="InterPro" id="IPR013149">
    <property type="entry name" value="ADH-like_C"/>
</dbReference>
<evidence type="ECO:0000313" key="2">
    <source>
        <dbReference type="EMBL" id="MEJ8277696.1"/>
    </source>
</evidence>
<dbReference type="Gene3D" id="3.90.180.10">
    <property type="entry name" value="Medium-chain alcohol dehydrogenases, catalytic domain"/>
    <property type="match status" value="1"/>
</dbReference>
<evidence type="ECO:0000259" key="1">
    <source>
        <dbReference type="SMART" id="SM00829"/>
    </source>
</evidence>
<protein>
    <submittedName>
        <fullName evidence="2">Zinc-binding dehydrogenase</fullName>
    </submittedName>
</protein>
<dbReference type="Proteomes" id="UP001364211">
    <property type="component" value="Unassembled WGS sequence"/>
</dbReference>
<gene>
    <name evidence="2" type="ORF">WJX68_02025</name>
</gene>
<name>A0ABU8T151_9PSEU</name>
<keyword evidence="3" id="KW-1185">Reference proteome</keyword>
<evidence type="ECO:0000313" key="3">
    <source>
        <dbReference type="Proteomes" id="UP001364211"/>
    </source>
</evidence>
<sequence>MRALRVHTAGAAPSVVEVPEPDAGDRVRVTVLAAPITPLDLLCAGGRSYFGVPATPYVPGVAGVGLAGGRPVWFPTPAGTAPGDGSMAAVAAVPAEDLVALPAGADPVAVAAAGLSAVAAAGALDTGGLAAGETVVVLGAGGVVGQAAVQLARLRGAGRVVAAARSAGARARARAAGADAVVAITADPAALTAALLDAGGPADLVVDPLYGEPAAAAARALRDGGRLVNLGSSAGERTSLDSGTLRSRSLRVLGYTNAALTRDERAAHLVAVARAVVDGALRVDHESVALADGAAAWARQAAGRARGRIVLVP</sequence>
<dbReference type="Pfam" id="PF00107">
    <property type="entry name" value="ADH_zinc_N"/>
    <property type="match status" value="1"/>
</dbReference>
<dbReference type="EMBL" id="JBBJUP010000001">
    <property type="protein sequence ID" value="MEJ8277696.1"/>
    <property type="molecule type" value="Genomic_DNA"/>
</dbReference>
<dbReference type="PANTHER" id="PTHR43677:SF11">
    <property type="entry name" value="ZINC-CONTAINING ALCOHOL DEHYDROGENASE"/>
    <property type="match status" value="1"/>
</dbReference>
<dbReference type="InterPro" id="IPR011032">
    <property type="entry name" value="GroES-like_sf"/>
</dbReference>
<dbReference type="RefSeq" id="WP_340285802.1">
    <property type="nucleotide sequence ID" value="NZ_JBBJUP010000001.1"/>
</dbReference>
<dbReference type="InterPro" id="IPR020843">
    <property type="entry name" value="ER"/>
</dbReference>
<reference evidence="2 3" key="1">
    <citation type="submission" date="2024-03" db="EMBL/GenBank/DDBJ databases">
        <title>Draft genome sequence of Pseudonocardia sp. DW16-2.</title>
        <authorList>
            <person name="Duangmal K."/>
        </authorList>
    </citation>
    <scope>NUCLEOTIDE SEQUENCE [LARGE SCALE GENOMIC DNA]</scope>
    <source>
        <strain evidence="2 3">DW16-2</strain>
    </source>
</reference>
<dbReference type="InterPro" id="IPR036291">
    <property type="entry name" value="NAD(P)-bd_dom_sf"/>
</dbReference>
<dbReference type="InterPro" id="IPR051397">
    <property type="entry name" value="Zn-ADH-like_protein"/>
</dbReference>
<dbReference type="PANTHER" id="PTHR43677">
    <property type="entry name" value="SHORT-CHAIN DEHYDROGENASE/REDUCTASE"/>
    <property type="match status" value="1"/>
</dbReference>
<dbReference type="SMART" id="SM00829">
    <property type="entry name" value="PKS_ER"/>
    <property type="match status" value="1"/>
</dbReference>
<feature type="domain" description="Enoyl reductase (ER)" evidence="1">
    <location>
        <begin position="10"/>
        <end position="311"/>
    </location>
</feature>
<dbReference type="SUPFAM" id="SSF51735">
    <property type="entry name" value="NAD(P)-binding Rossmann-fold domains"/>
    <property type="match status" value="1"/>
</dbReference>
<organism evidence="2 3">
    <name type="scientific">Pseudonocardia spirodelae</name>
    <dbReference type="NCBI Taxonomy" id="3133431"/>
    <lineage>
        <taxon>Bacteria</taxon>
        <taxon>Bacillati</taxon>
        <taxon>Actinomycetota</taxon>
        <taxon>Actinomycetes</taxon>
        <taxon>Pseudonocardiales</taxon>
        <taxon>Pseudonocardiaceae</taxon>
        <taxon>Pseudonocardia</taxon>
    </lineage>
</organism>
<proteinExistence type="predicted"/>
<dbReference type="SUPFAM" id="SSF50129">
    <property type="entry name" value="GroES-like"/>
    <property type="match status" value="1"/>
</dbReference>
<dbReference type="Gene3D" id="3.40.50.720">
    <property type="entry name" value="NAD(P)-binding Rossmann-like Domain"/>
    <property type="match status" value="1"/>
</dbReference>
<comment type="caution">
    <text evidence="2">The sequence shown here is derived from an EMBL/GenBank/DDBJ whole genome shotgun (WGS) entry which is preliminary data.</text>
</comment>